<dbReference type="InterPro" id="IPR036514">
    <property type="entry name" value="SGNH_hydro_sf"/>
</dbReference>
<reference evidence="1 2" key="1">
    <citation type="submission" date="2023-09" db="EMBL/GenBank/DDBJ databases">
        <title>Thalassobella suaedae gen. nov., sp. nov., a marine bacterium of the family Flavobacteriaceae isolated from a halophyte Suaeda japonica.</title>
        <authorList>
            <person name="Lee S.Y."/>
            <person name="Hwang C.Y."/>
        </authorList>
    </citation>
    <scope>NUCLEOTIDE SEQUENCE [LARGE SCALE GENOMIC DNA]</scope>
    <source>
        <strain evidence="1 2">HL-DH14</strain>
    </source>
</reference>
<evidence type="ECO:0000313" key="1">
    <source>
        <dbReference type="EMBL" id="WNH10731.1"/>
    </source>
</evidence>
<name>A0ABY9XXP7_9FLAO</name>
<proteinExistence type="predicted"/>
<dbReference type="RefSeq" id="WP_415866967.1">
    <property type="nucleotide sequence ID" value="NZ_CP134537.1"/>
</dbReference>
<organism evidence="1 2">
    <name type="scientific">Thalassobellus suaedae</name>
    <dbReference type="NCBI Taxonomy" id="3074124"/>
    <lineage>
        <taxon>Bacteria</taxon>
        <taxon>Pseudomonadati</taxon>
        <taxon>Bacteroidota</taxon>
        <taxon>Flavobacteriia</taxon>
        <taxon>Flavobacteriales</taxon>
        <taxon>Flavobacteriaceae</taxon>
        <taxon>Thalassobellus</taxon>
    </lineage>
</organism>
<protein>
    <submittedName>
        <fullName evidence="1">Uncharacterized protein</fullName>
    </submittedName>
</protein>
<sequence length="60" mass="6762">MSHAVAQKYQELGKEKVKAFFPKDHTHTGLEGATFTAKTFAEILKKHKEVGLRGCVYINK</sequence>
<dbReference type="Gene3D" id="3.40.50.1110">
    <property type="entry name" value="SGNH hydrolase"/>
    <property type="match status" value="1"/>
</dbReference>
<dbReference type="EMBL" id="CP134537">
    <property type="protein sequence ID" value="WNH10731.1"/>
    <property type="molecule type" value="Genomic_DNA"/>
</dbReference>
<gene>
    <name evidence="1" type="ORF">RHP51_08875</name>
</gene>
<evidence type="ECO:0000313" key="2">
    <source>
        <dbReference type="Proteomes" id="UP001302806"/>
    </source>
</evidence>
<accession>A0ABY9XXP7</accession>
<dbReference type="Proteomes" id="UP001302806">
    <property type="component" value="Chromosome"/>
</dbReference>
<dbReference type="SUPFAM" id="SSF52266">
    <property type="entry name" value="SGNH hydrolase"/>
    <property type="match status" value="1"/>
</dbReference>